<feature type="transmembrane region" description="Helical" evidence="5">
    <location>
        <begin position="36"/>
        <end position="55"/>
    </location>
</feature>
<keyword evidence="3 5" id="KW-1133">Transmembrane helix</keyword>
<feature type="transmembrane region" description="Helical" evidence="5">
    <location>
        <begin position="109"/>
        <end position="128"/>
    </location>
</feature>
<dbReference type="InterPro" id="IPR009834">
    <property type="entry name" value="Ureide_permease"/>
</dbReference>
<evidence type="ECO:0000256" key="2">
    <source>
        <dbReference type="ARBA" id="ARBA00022692"/>
    </source>
</evidence>
<accession>A0A382E2R1</accession>
<dbReference type="PANTHER" id="PTHR16119:SF17">
    <property type="entry name" value="TRANSMEMBRANE PROTEIN 144"/>
    <property type="match status" value="1"/>
</dbReference>
<dbReference type="GO" id="GO:0016020">
    <property type="term" value="C:membrane"/>
    <property type="evidence" value="ECO:0007669"/>
    <property type="project" value="UniProtKB-SubCell"/>
</dbReference>
<feature type="transmembrane region" description="Helical" evidence="5">
    <location>
        <begin position="197"/>
        <end position="217"/>
    </location>
</feature>
<keyword evidence="4 5" id="KW-0472">Membrane</keyword>
<evidence type="ECO:0000313" key="6">
    <source>
        <dbReference type="EMBL" id="SVB44117.1"/>
    </source>
</evidence>
<gene>
    <name evidence="6" type="ORF">METZ01_LOCUS196971</name>
</gene>
<evidence type="ECO:0000256" key="3">
    <source>
        <dbReference type="ARBA" id="ARBA00022989"/>
    </source>
</evidence>
<feature type="transmembrane region" description="Helical" evidence="5">
    <location>
        <begin position="163"/>
        <end position="185"/>
    </location>
</feature>
<feature type="transmembrane region" description="Helical" evidence="5">
    <location>
        <begin position="67"/>
        <end position="89"/>
    </location>
</feature>
<feature type="transmembrane region" description="Helical" evidence="5">
    <location>
        <begin position="229"/>
        <end position="250"/>
    </location>
</feature>
<comment type="subcellular location">
    <subcellularLocation>
        <location evidence="1">Membrane</location>
        <topology evidence="1">Multi-pass membrane protein</topology>
    </subcellularLocation>
</comment>
<organism evidence="6">
    <name type="scientific">marine metagenome</name>
    <dbReference type="NCBI Taxonomy" id="408172"/>
    <lineage>
        <taxon>unclassified sequences</taxon>
        <taxon>metagenomes</taxon>
        <taxon>ecological metagenomes</taxon>
    </lineage>
</organism>
<reference evidence="6" key="1">
    <citation type="submission" date="2018-05" db="EMBL/GenBank/DDBJ databases">
        <authorList>
            <person name="Lanie J.A."/>
            <person name="Ng W.-L."/>
            <person name="Kazmierczak K.M."/>
            <person name="Andrzejewski T.M."/>
            <person name="Davidsen T.M."/>
            <person name="Wayne K.J."/>
            <person name="Tettelin H."/>
            <person name="Glass J.I."/>
            <person name="Rusch D."/>
            <person name="Podicherti R."/>
            <person name="Tsui H.-C.T."/>
            <person name="Winkler M.E."/>
        </authorList>
    </citation>
    <scope>NUCLEOTIDE SEQUENCE</scope>
</reference>
<sequence>MRDSIEQALSVPGLIFLAWADGKRASWVTMFVPDTFPIALLMMVTSMICWGSWANTYKLTKGYRFELFYWDYAIGIFLISLVLALTLGSMGSTPEAFLLNVRLADPSNIVYAMVGGVIFNVANLLLVAGIEFVGLAVAFPVAIGIALVVGVVLSYAVQQTGDPWLLGLGVFLAIVAVIMNGQAYARLSAQRQVVSRKGLMVCLVSGLLMGLFAPLVTRALTVGDSLGPYSIGVFFTLGALLSCFIVNVYFMRHPIAGQPVTFGDYVSARPVEHGLGILGGAVWGIGTVFNFVAASLVGVAIAYAIGQAAPMVAAAWGVFVWNEFRGAPRSSWLYLGAMFILYLLAIVVISRAYLSG</sequence>
<dbReference type="Pfam" id="PF07168">
    <property type="entry name" value="Ureide_permease"/>
    <property type="match status" value="2"/>
</dbReference>
<feature type="transmembrane region" description="Helical" evidence="5">
    <location>
        <begin position="135"/>
        <end position="157"/>
    </location>
</feature>
<dbReference type="EMBL" id="UINC01042030">
    <property type="protein sequence ID" value="SVB44117.1"/>
    <property type="molecule type" value="Genomic_DNA"/>
</dbReference>
<dbReference type="InterPro" id="IPR010651">
    <property type="entry name" value="Sugar_transport"/>
</dbReference>
<evidence type="ECO:0008006" key="7">
    <source>
        <dbReference type="Google" id="ProtNLM"/>
    </source>
</evidence>
<dbReference type="AlphaFoldDB" id="A0A382E2R1"/>
<feature type="transmembrane region" description="Helical" evidence="5">
    <location>
        <begin position="300"/>
        <end position="321"/>
    </location>
</feature>
<feature type="transmembrane region" description="Helical" evidence="5">
    <location>
        <begin position="271"/>
        <end position="294"/>
    </location>
</feature>
<keyword evidence="2 5" id="KW-0812">Transmembrane</keyword>
<evidence type="ECO:0000256" key="4">
    <source>
        <dbReference type="ARBA" id="ARBA00023136"/>
    </source>
</evidence>
<feature type="transmembrane region" description="Helical" evidence="5">
    <location>
        <begin position="333"/>
        <end position="354"/>
    </location>
</feature>
<dbReference type="GO" id="GO:0015144">
    <property type="term" value="F:carbohydrate transmembrane transporter activity"/>
    <property type="evidence" value="ECO:0007669"/>
    <property type="project" value="InterPro"/>
</dbReference>
<name>A0A382E2R1_9ZZZZ</name>
<dbReference type="PANTHER" id="PTHR16119">
    <property type="entry name" value="TRANSMEMBRANE PROTEIN 144"/>
    <property type="match status" value="1"/>
</dbReference>
<proteinExistence type="predicted"/>
<protein>
    <recommendedName>
        <fullName evidence="7">EamA domain-containing protein</fullName>
    </recommendedName>
</protein>
<evidence type="ECO:0000256" key="1">
    <source>
        <dbReference type="ARBA" id="ARBA00004141"/>
    </source>
</evidence>
<evidence type="ECO:0000256" key="5">
    <source>
        <dbReference type="SAM" id="Phobius"/>
    </source>
</evidence>